<dbReference type="InterPro" id="IPR001387">
    <property type="entry name" value="Cro/C1-type_HTH"/>
</dbReference>
<sequence>MIYSPKQLANQLLLIRTKNNWTQQDIAAKAGVKQATISNFENDPERCQLQTVFKIMQALQVHMQVSDTALNTMSDEDSW</sequence>
<dbReference type="Pfam" id="PF01381">
    <property type="entry name" value="HTH_3"/>
    <property type="match status" value="1"/>
</dbReference>
<organism evidence="2 3">
    <name type="scientific">Paraglaciecola mesophila</name>
    <dbReference type="NCBI Taxonomy" id="197222"/>
    <lineage>
        <taxon>Bacteria</taxon>
        <taxon>Pseudomonadati</taxon>
        <taxon>Pseudomonadota</taxon>
        <taxon>Gammaproteobacteria</taxon>
        <taxon>Alteromonadales</taxon>
        <taxon>Alteromonadaceae</taxon>
        <taxon>Paraglaciecola</taxon>
    </lineage>
</organism>
<accession>A0ABU9SZU9</accession>
<dbReference type="CDD" id="cd00093">
    <property type="entry name" value="HTH_XRE"/>
    <property type="match status" value="1"/>
</dbReference>
<dbReference type="EMBL" id="JBBMQS010000013">
    <property type="protein sequence ID" value="MEM5499402.1"/>
    <property type="molecule type" value="Genomic_DNA"/>
</dbReference>
<dbReference type="Gene3D" id="1.10.260.40">
    <property type="entry name" value="lambda repressor-like DNA-binding domains"/>
    <property type="match status" value="1"/>
</dbReference>
<feature type="domain" description="HTH cro/C1-type" evidence="1">
    <location>
        <begin position="12"/>
        <end position="66"/>
    </location>
</feature>
<name>A0ABU9SZU9_9ALTE</name>
<keyword evidence="3" id="KW-1185">Reference proteome</keyword>
<evidence type="ECO:0000259" key="1">
    <source>
        <dbReference type="PROSITE" id="PS50943"/>
    </source>
</evidence>
<dbReference type="RefSeq" id="WP_033187627.1">
    <property type="nucleotide sequence ID" value="NZ_JBBMQS010000013.1"/>
</dbReference>
<evidence type="ECO:0000313" key="2">
    <source>
        <dbReference type="EMBL" id="MEM5499402.1"/>
    </source>
</evidence>
<dbReference type="PROSITE" id="PS50943">
    <property type="entry name" value="HTH_CROC1"/>
    <property type="match status" value="1"/>
</dbReference>
<gene>
    <name evidence="2" type="primary">hipB</name>
    <name evidence="2" type="ORF">WNY77_18465</name>
</gene>
<reference evidence="2 3" key="1">
    <citation type="submission" date="2024-03" db="EMBL/GenBank/DDBJ databases">
        <title>Community enrichment and isolation of bacterial strains for fucoidan degradation.</title>
        <authorList>
            <person name="Sichert A."/>
        </authorList>
    </citation>
    <scope>NUCLEOTIDE SEQUENCE [LARGE SCALE GENOMIC DNA]</scope>
    <source>
        <strain evidence="2 3">AS12</strain>
    </source>
</reference>
<dbReference type="NCBIfam" id="NF007271">
    <property type="entry name" value="PRK09726.1"/>
    <property type="match status" value="1"/>
</dbReference>
<comment type="caution">
    <text evidence="2">The sequence shown here is derived from an EMBL/GenBank/DDBJ whole genome shotgun (WGS) entry which is preliminary data.</text>
</comment>
<dbReference type="InterPro" id="IPR010982">
    <property type="entry name" value="Lambda_DNA-bd_dom_sf"/>
</dbReference>
<dbReference type="SUPFAM" id="SSF47413">
    <property type="entry name" value="lambda repressor-like DNA-binding domains"/>
    <property type="match status" value="1"/>
</dbReference>
<proteinExistence type="predicted"/>
<protein>
    <submittedName>
        <fullName evidence="2">Type II toxin-antitoxin system antitoxin HipB</fullName>
    </submittedName>
</protein>
<evidence type="ECO:0000313" key="3">
    <source>
        <dbReference type="Proteomes" id="UP001461163"/>
    </source>
</evidence>
<dbReference type="Proteomes" id="UP001461163">
    <property type="component" value="Unassembled WGS sequence"/>
</dbReference>
<dbReference type="SMART" id="SM00530">
    <property type="entry name" value="HTH_XRE"/>
    <property type="match status" value="1"/>
</dbReference>